<keyword evidence="2" id="KW-1185">Reference proteome</keyword>
<dbReference type="EnsemblPlants" id="Pp3c1_23620V3.3">
    <property type="protein sequence ID" value="PAC:32966711.CDS.1"/>
    <property type="gene ID" value="Pp3c1_23620"/>
</dbReference>
<evidence type="ECO:0000313" key="1">
    <source>
        <dbReference type="EnsemblPlants" id="PAC:32966711.CDS.1"/>
    </source>
</evidence>
<proteinExistence type="predicted"/>
<dbReference type="Gramene" id="Pp3c1_23620V3.3">
    <property type="protein sequence ID" value="PAC:32966711.CDS.1"/>
    <property type="gene ID" value="Pp3c1_23620"/>
</dbReference>
<name>A0A7I3ZN94_PHYPA</name>
<organism evidence="1 2">
    <name type="scientific">Physcomitrium patens</name>
    <name type="common">Spreading-leaved earth moss</name>
    <name type="synonym">Physcomitrella patens</name>
    <dbReference type="NCBI Taxonomy" id="3218"/>
    <lineage>
        <taxon>Eukaryota</taxon>
        <taxon>Viridiplantae</taxon>
        <taxon>Streptophyta</taxon>
        <taxon>Embryophyta</taxon>
        <taxon>Bryophyta</taxon>
        <taxon>Bryophytina</taxon>
        <taxon>Bryopsida</taxon>
        <taxon>Funariidae</taxon>
        <taxon>Funariales</taxon>
        <taxon>Funariaceae</taxon>
        <taxon>Physcomitrium</taxon>
    </lineage>
</organism>
<reference evidence="1 2" key="1">
    <citation type="journal article" date="2008" name="Science">
        <title>The Physcomitrella genome reveals evolutionary insights into the conquest of land by plants.</title>
        <authorList>
            <person name="Rensing S."/>
            <person name="Lang D."/>
            <person name="Zimmer A."/>
            <person name="Terry A."/>
            <person name="Salamov A."/>
            <person name="Shapiro H."/>
            <person name="Nishiyama T."/>
            <person name="Perroud P.-F."/>
            <person name="Lindquist E."/>
            <person name="Kamisugi Y."/>
            <person name="Tanahashi T."/>
            <person name="Sakakibara K."/>
            <person name="Fujita T."/>
            <person name="Oishi K."/>
            <person name="Shin-I T."/>
            <person name="Kuroki Y."/>
            <person name="Toyoda A."/>
            <person name="Suzuki Y."/>
            <person name="Hashimoto A."/>
            <person name="Yamaguchi K."/>
            <person name="Sugano A."/>
            <person name="Kohara Y."/>
            <person name="Fujiyama A."/>
            <person name="Anterola A."/>
            <person name="Aoki S."/>
            <person name="Ashton N."/>
            <person name="Barbazuk W.B."/>
            <person name="Barker E."/>
            <person name="Bennetzen J."/>
            <person name="Bezanilla M."/>
            <person name="Blankenship R."/>
            <person name="Cho S.H."/>
            <person name="Dutcher S."/>
            <person name="Estelle M."/>
            <person name="Fawcett J.A."/>
            <person name="Gundlach H."/>
            <person name="Hanada K."/>
            <person name="Heyl A."/>
            <person name="Hicks K.A."/>
            <person name="Hugh J."/>
            <person name="Lohr M."/>
            <person name="Mayer K."/>
            <person name="Melkozernov A."/>
            <person name="Murata T."/>
            <person name="Nelson D."/>
            <person name="Pils B."/>
            <person name="Prigge M."/>
            <person name="Reiss B."/>
            <person name="Renner T."/>
            <person name="Rombauts S."/>
            <person name="Rushton P."/>
            <person name="Sanderfoot A."/>
            <person name="Schween G."/>
            <person name="Shiu S.-H."/>
            <person name="Stueber K."/>
            <person name="Theodoulou F.L."/>
            <person name="Tu H."/>
            <person name="Van de Peer Y."/>
            <person name="Verrier P.J."/>
            <person name="Waters E."/>
            <person name="Wood A."/>
            <person name="Yang L."/>
            <person name="Cove D."/>
            <person name="Cuming A."/>
            <person name="Hasebe M."/>
            <person name="Lucas S."/>
            <person name="Mishler D.B."/>
            <person name="Reski R."/>
            <person name="Grigoriev I."/>
            <person name="Quatrano R.S."/>
            <person name="Boore J.L."/>
        </authorList>
    </citation>
    <scope>NUCLEOTIDE SEQUENCE [LARGE SCALE GENOMIC DNA]</scope>
    <source>
        <strain evidence="1 2">cv. Gransden 2004</strain>
    </source>
</reference>
<reference evidence="1 2" key="2">
    <citation type="journal article" date="2018" name="Plant J.">
        <title>The Physcomitrella patens chromosome-scale assembly reveals moss genome structure and evolution.</title>
        <authorList>
            <person name="Lang D."/>
            <person name="Ullrich K.K."/>
            <person name="Murat F."/>
            <person name="Fuchs J."/>
            <person name="Jenkins J."/>
            <person name="Haas F.B."/>
            <person name="Piednoel M."/>
            <person name="Gundlach H."/>
            <person name="Van Bel M."/>
            <person name="Meyberg R."/>
            <person name="Vives C."/>
            <person name="Morata J."/>
            <person name="Symeonidi A."/>
            <person name="Hiss M."/>
            <person name="Muchero W."/>
            <person name="Kamisugi Y."/>
            <person name="Saleh O."/>
            <person name="Blanc G."/>
            <person name="Decker E.L."/>
            <person name="van Gessel N."/>
            <person name="Grimwood J."/>
            <person name="Hayes R.D."/>
            <person name="Graham S.W."/>
            <person name="Gunter L.E."/>
            <person name="McDaniel S.F."/>
            <person name="Hoernstein S.N.W."/>
            <person name="Larsson A."/>
            <person name="Li F.W."/>
            <person name="Perroud P.F."/>
            <person name="Phillips J."/>
            <person name="Ranjan P."/>
            <person name="Rokshar D.S."/>
            <person name="Rothfels C.J."/>
            <person name="Schneider L."/>
            <person name="Shu S."/>
            <person name="Stevenson D.W."/>
            <person name="Thummler F."/>
            <person name="Tillich M."/>
            <person name="Villarreal Aguilar J.C."/>
            <person name="Widiez T."/>
            <person name="Wong G.K."/>
            <person name="Wymore A."/>
            <person name="Zhang Y."/>
            <person name="Zimmer A.D."/>
            <person name="Quatrano R.S."/>
            <person name="Mayer K.F.X."/>
            <person name="Goodstein D."/>
            <person name="Casacuberta J.M."/>
            <person name="Vandepoele K."/>
            <person name="Reski R."/>
            <person name="Cuming A.C."/>
            <person name="Tuskan G.A."/>
            <person name="Maumus F."/>
            <person name="Salse J."/>
            <person name="Schmutz J."/>
            <person name="Rensing S.A."/>
        </authorList>
    </citation>
    <scope>NUCLEOTIDE SEQUENCE [LARGE SCALE GENOMIC DNA]</scope>
    <source>
        <strain evidence="1 2">cv. Gransden 2004</strain>
    </source>
</reference>
<reference evidence="1" key="3">
    <citation type="submission" date="2020-12" db="UniProtKB">
        <authorList>
            <consortium name="EnsemblPlants"/>
        </authorList>
    </citation>
    <scope>IDENTIFICATION</scope>
</reference>
<dbReference type="EMBL" id="ABEU02000001">
    <property type="status" value="NOT_ANNOTATED_CDS"/>
    <property type="molecule type" value="Genomic_DNA"/>
</dbReference>
<dbReference type="AlphaFoldDB" id="A0A7I3ZN94"/>
<accession>A0A7I3ZN94</accession>
<protein>
    <submittedName>
        <fullName evidence="1">Uncharacterized protein</fullName>
    </submittedName>
</protein>
<sequence>MISWASLLSLITGERDFPTEASMAQYNFGGGGGGSGSVRRWSMYFLKMKCLL</sequence>
<dbReference type="Proteomes" id="UP000006727">
    <property type="component" value="Chromosome 1"/>
</dbReference>
<evidence type="ECO:0000313" key="2">
    <source>
        <dbReference type="Proteomes" id="UP000006727"/>
    </source>
</evidence>
<gene>
    <name evidence="1" type="primary">LOC112288723</name>
</gene>